<evidence type="ECO:0000256" key="2">
    <source>
        <dbReference type="SAM" id="MobiDB-lite"/>
    </source>
</evidence>
<dbReference type="EMBL" id="QKWP01000222">
    <property type="protein sequence ID" value="RIB24286.1"/>
    <property type="molecule type" value="Genomic_DNA"/>
</dbReference>
<evidence type="ECO:0000256" key="1">
    <source>
        <dbReference type="SAM" id="Coils"/>
    </source>
</evidence>
<proteinExistence type="predicted"/>
<dbReference type="Proteomes" id="UP000266673">
    <property type="component" value="Unassembled WGS sequence"/>
</dbReference>
<sequence length="521" mass="59278">MGAFGQVVLSDTDKSKQPGKQKPIWQDPSKEVAKIFNGATKTGILDQSRSTGRRPYQLTNQEQPFDINHINAALKENVESASFSAPPNVVILEAGKAPSKNENDYKNEEQEVCCILGQWHTNKTICNALIVAFSGYGLFGLAAQLGVKFLDKLEQNVDYRSTFQVLELIWIAVGVVLHRYVQENNISIKEIPAESNNLLKVWYNFYRWAGYLKLYKLGIHIANFDLQMHSLMAFASLFPITKRIRYTKSVINMTQKGYYFAYDEDLETFGIKFIKENMVGHKTNLENLKRNIKSAQAENEQLSFLISEFTEDRSVGKNSQAVKDRQEALWKLINELKAGLSDSQPESHTLFAKTIQLTTAGYRWMFNCYQLDIDKINKVVAQIIHSLTGKVKIERDELDLISMKAAKRSKLEKEAVQTVIVNVEEVSNSSIHALESYDMGIEETNQDIQVLSSGSKSQKPCISHKINPKEKEILLQLERYKNSPLLLKEFVNKLVEELSSYETGHLNEFEIGGITNIKDHY</sequence>
<protein>
    <submittedName>
        <fullName evidence="3">Uncharacterized protein</fullName>
    </submittedName>
</protein>
<accession>A0A397VZ41</accession>
<evidence type="ECO:0000313" key="4">
    <source>
        <dbReference type="Proteomes" id="UP000266673"/>
    </source>
</evidence>
<feature type="region of interest" description="Disordered" evidence="2">
    <location>
        <begin position="1"/>
        <end position="29"/>
    </location>
</feature>
<feature type="coiled-coil region" evidence="1">
    <location>
        <begin position="271"/>
        <end position="305"/>
    </location>
</feature>
<dbReference type="OrthoDB" id="2434888at2759"/>
<keyword evidence="1" id="KW-0175">Coiled coil</keyword>
<dbReference type="AlphaFoldDB" id="A0A397VZ41"/>
<gene>
    <name evidence="3" type="ORF">C2G38_2168927</name>
</gene>
<organism evidence="3 4">
    <name type="scientific">Gigaspora rosea</name>
    <dbReference type="NCBI Taxonomy" id="44941"/>
    <lineage>
        <taxon>Eukaryota</taxon>
        <taxon>Fungi</taxon>
        <taxon>Fungi incertae sedis</taxon>
        <taxon>Mucoromycota</taxon>
        <taxon>Glomeromycotina</taxon>
        <taxon>Glomeromycetes</taxon>
        <taxon>Diversisporales</taxon>
        <taxon>Gigasporaceae</taxon>
        <taxon>Gigaspora</taxon>
    </lineage>
</organism>
<keyword evidence="4" id="KW-1185">Reference proteome</keyword>
<name>A0A397VZ41_9GLOM</name>
<evidence type="ECO:0000313" key="3">
    <source>
        <dbReference type="EMBL" id="RIB24286.1"/>
    </source>
</evidence>
<comment type="caution">
    <text evidence="3">The sequence shown here is derived from an EMBL/GenBank/DDBJ whole genome shotgun (WGS) entry which is preliminary data.</text>
</comment>
<reference evidence="3 4" key="1">
    <citation type="submission" date="2018-06" db="EMBL/GenBank/DDBJ databases">
        <title>Comparative genomics reveals the genomic features of Rhizophagus irregularis, R. cerebriforme, R. diaphanum and Gigaspora rosea, and their symbiotic lifestyle signature.</title>
        <authorList>
            <person name="Morin E."/>
            <person name="San Clemente H."/>
            <person name="Chen E.C.H."/>
            <person name="De La Providencia I."/>
            <person name="Hainaut M."/>
            <person name="Kuo A."/>
            <person name="Kohler A."/>
            <person name="Murat C."/>
            <person name="Tang N."/>
            <person name="Roy S."/>
            <person name="Loubradou J."/>
            <person name="Henrissat B."/>
            <person name="Grigoriev I.V."/>
            <person name="Corradi N."/>
            <person name="Roux C."/>
            <person name="Martin F.M."/>
        </authorList>
    </citation>
    <scope>NUCLEOTIDE SEQUENCE [LARGE SCALE GENOMIC DNA]</scope>
    <source>
        <strain evidence="3 4">DAOM 194757</strain>
    </source>
</reference>